<gene>
    <name evidence="1" type="ORF">AbraCBS73388_004411</name>
</gene>
<accession>A0A9W5YKM1</accession>
<protein>
    <submittedName>
        <fullName evidence="1">Uncharacterized protein</fullName>
    </submittedName>
</protein>
<dbReference type="AlphaFoldDB" id="A0A9W5YKM1"/>
<name>A0A9W5YKM1_9EURO</name>
<comment type="caution">
    <text evidence="1">The sequence shown here is derived from an EMBL/GenBank/DDBJ whole genome shotgun (WGS) entry which is preliminary data.</text>
</comment>
<proteinExistence type="predicted"/>
<dbReference type="Proteomes" id="UP001143548">
    <property type="component" value="Unassembled WGS sequence"/>
</dbReference>
<dbReference type="EMBL" id="BROQ01000020">
    <property type="protein sequence ID" value="GKZ19600.1"/>
    <property type="molecule type" value="Genomic_DNA"/>
</dbReference>
<reference evidence="1" key="1">
    <citation type="submission" date="2022-07" db="EMBL/GenBank/DDBJ databases">
        <title>Taxonomy of Aspergillus series Nigri: significant species reduction supported by multi-species coalescent approaches.</title>
        <authorList>
            <person name="Bian C."/>
            <person name="Kusuya Y."/>
            <person name="Sklenar F."/>
            <person name="D'hooge E."/>
            <person name="Yaguchi T."/>
            <person name="Takahashi H."/>
            <person name="Hubka V."/>
        </authorList>
    </citation>
    <scope>NUCLEOTIDE SEQUENCE</scope>
    <source>
        <strain evidence="1">CBS 733.88</strain>
    </source>
</reference>
<evidence type="ECO:0000313" key="1">
    <source>
        <dbReference type="EMBL" id="GKZ19600.1"/>
    </source>
</evidence>
<organism evidence="1 2">
    <name type="scientific">Aspergillus brasiliensis</name>
    <dbReference type="NCBI Taxonomy" id="319629"/>
    <lineage>
        <taxon>Eukaryota</taxon>
        <taxon>Fungi</taxon>
        <taxon>Dikarya</taxon>
        <taxon>Ascomycota</taxon>
        <taxon>Pezizomycotina</taxon>
        <taxon>Eurotiomycetes</taxon>
        <taxon>Eurotiomycetidae</taxon>
        <taxon>Eurotiales</taxon>
        <taxon>Aspergillaceae</taxon>
        <taxon>Aspergillus</taxon>
        <taxon>Aspergillus subgen. Circumdati</taxon>
    </lineage>
</organism>
<evidence type="ECO:0000313" key="2">
    <source>
        <dbReference type="Proteomes" id="UP001143548"/>
    </source>
</evidence>
<sequence>MAAMDCTTTLQTIEIELNQDEGSGGFHTKNNPQQPFQRSKIHQHRGGVDIKCSLVDVAHGKWSPHSNDYASLIVLEFRFDPGKPGRRTIASTITVVFAGQSVSDLGLSVADLSFNDNCSLGPTMQEEVTTNAINGSLGVGGLSYAQIAVEGKRERVVSRKTADATYVTGSACAIGLDGDSDNAVEWKLMENKTLRTGVPVYFRAGIILRRETLANFQCTVEIDTRVDVRSTMERWFGRQPVDDPVLFNPTLKATSQIMDYDLENLGGTDLTRVGEVRFSTVLG</sequence>